<comment type="caution">
    <text evidence="2">The sequence shown here is derived from an EMBL/GenBank/DDBJ whole genome shotgun (WGS) entry which is preliminary data.</text>
</comment>
<accession>A0A3M2R3G3</accession>
<evidence type="ECO:0000256" key="1">
    <source>
        <dbReference type="SAM" id="Phobius"/>
    </source>
</evidence>
<dbReference type="AlphaFoldDB" id="A0A3M2R3G3"/>
<keyword evidence="1" id="KW-1133">Transmembrane helix</keyword>
<dbReference type="Proteomes" id="UP000277212">
    <property type="component" value="Unassembled WGS sequence"/>
</dbReference>
<evidence type="ECO:0000313" key="3">
    <source>
        <dbReference type="Proteomes" id="UP000277212"/>
    </source>
</evidence>
<keyword evidence="3" id="KW-1185">Reference proteome</keyword>
<feature type="transmembrane region" description="Helical" evidence="1">
    <location>
        <begin position="595"/>
        <end position="619"/>
    </location>
</feature>
<protein>
    <submittedName>
        <fullName evidence="2">Uncharacterized protein</fullName>
    </submittedName>
</protein>
<proteinExistence type="predicted"/>
<evidence type="ECO:0000313" key="2">
    <source>
        <dbReference type="EMBL" id="RMI99805.1"/>
    </source>
</evidence>
<dbReference type="STRING" id="2010991.A0A3M2R3G3"/>
<keyword evidence="1" id="KW-0812">Transmembrane</keyword>
<gene>
    <name evidence="2" type="ORF">CDV36_015934</name>
</gene>
<sequence length="687" mass="75313">MVQLTVGSVAGMIAAGIFFARQWSPNALTYILSWLLGDKNSAATWTIASGAFQQSYWPFVLRTDAAFDIGVRKDILWVARLIPTMGVLISIASIVTPLGLYDILVPDTAVQPPFVLNNGSAYLVGAYRNVQSLVLNNATEVVEGLVVDSIKGGVGFRNHTVPPGFSYGVTWEEDLLFVEPETVCVDTNLTLDYTVISANGTTISDVVLTDRGGFINLNQTFPEPDYGNPQVNPDLHGRAYTAAWLHNVYTALYLNVTNPRNQTTGALPWRYLNSVMNQTFLRGESSWRSTSVADFDSLVITTKFSDYLGSMEGYTNASNPGVNTNIFGINQENYTEIHDWCSNPSRFPANITNILVGCGLMRGVPHRQDPGTPFVFETGSKWSQKLFACASAVKATIKTVSLTYNRTDGWFQTLAVTDIQDKQYTDERSMPLWGVEETGNRYRVSDLNPIWGLVSPAYQESANVSTVRQPSLFLPGWMDTVSMTDTRLMKFGENLPGSDFSVGALSAAYSVGDLFDKRGIDYTGKSSIAMWALWQNFSLNAKTAALIPSLILTDISASAVVGTKGVLGPGNEARQNLAHIFVTPMISKVRYHVRYAIPAALSALLLLAITCGALLAACLRRGGLTQMRRHLQQLSPGRIYTTLLSPGQGSNMQMRGEDWSRKFGGDVIDLSEGFPMATHLWLILSLR</sequence>
<dbReference type="EMBL" id="NKUJ01000706">
    <property type="protein sequence ID" value="RMI99805.1"/>
    <property type="molecule type" value="Genomic_DNA"/>
</dbReference>
<dbReference type="OrthoDB" id="3034003at2759"/>
<keyword evidence="1" id="KW-0472">Membrane</keyword>
<name>A0A3M2R3G3_9HYPO</name>
<organism evidence="2 3">
    <name type="scientific">Fusarium kuroshium</name>
    <dbReference type="NCBI Taxonomy" id="2010991"/>
    <lineage>
        <taxon>Eukaryota</taxon>
        <taxon>Fungi</taxon>
        <taxon>Dikarya</taxon>
        <taxon>Ascomycota</taxon>
        <taxon>Pezizomycotina</taxon>
        <taxon>Sordariomycetes</taxon>
        <taxon>Hypocreomycetidae</taxon>
        <taxon>Hypocreales</taxon>
        <taxon>Nectriaceae</taxon>
        <taxon>Fusarium</taxon>
        <taxon>Fusarium solani species complex</taxon>
    </lineage>
</organism>
<reference evidence="2 3" key="1">
    <citation type="submission" date="2017-06" db="EMBL/GenBank/DDBJ databases">
        <title>Comparative genomic analysis of Ambrosia Fusariam Clade fungi.</title>
        <authorList>
            <person name="Stajich J.E."/>
            <person name="Carrillo J."/>
            <person name="Kijimoto T."/>
            <person name="Eskalen A."/>
            <person name="O'Donnell K."/>
            <person name="Kasson M."/>
        </authorList>
    </citation>
    <scope>NUCLEOTIDE SEQUENCE [LARGE SCALE GENOMIC DNA]</scope>
    <source>
        <strain evidence="2">UCR3666</strain>
    </source>
</reference>